<feature type="compositionally biased region" description="Acidic residues" evidence="1">
    <location>
        <begin position="282"/>
        <end position="292"/>
    </location>
</feature>
<name>A0A1L7X2Y3_9HELO</name>
<feature type="compositionally biased region" description="Basic and acidic residues" evidence="1">
    <location>
        <begin position="227"/>
        <end position="267"/>
    </location>
</feature>
<dbReference type="OrthoDB" id="3548155at2759"/>
<proteinExistence type="predicted"/>
<gene>
    <name evidence="2" type="ORF">PAC_09265</name>
</gene>
<sequence>MAPLTMRQYAFLQDDQRPHFKQPVLEAIQIFLRAYPSLDAPTVKDTQPTPGQLHGSIILPLWEQIPTFNTNSPHWTAFNTFLDTLAIAIFHAASALKANMPEENLSFQAIPDRLGSFFNCFETCRLSANESLEPHTLESNHPTQMAVIKWFGYFTCGGKWVDPVIRGTTTIEAGSAMVIRAGSLYSTTKFEGTERYQVELFSPDLELPTRPHLMDGEELDGDEETSEVTKEETEKGEKGGTKEEIKDEAQEDKSEGVEQEVLPKDVEVVGDIVYLDWREERSDDEGGDEEDAIQTQSVQKDDPKVLEKSEEIGEEKKEGKSEEKGEETKEATSKLLTKLQELLNL</sequence>
<organism evidence="2 3">
    <name type="scientific">Phialocephala subalpina</name>
    <dbReference type="NCBI Taxonomy" id="576137"/>
    <lineage>
        <taxon>Eukaryota</taxon>
        <taxon>Fungi</taxon>
        <taxon>Dikarya</taxon>
        <taxon>Ascomycota</taxon>
        <taxon>Pezizomycotina</taxon>
        <taxon>Leotiomycetes</taxon>
        <taxon>Helotiales</taxon>
        <taxon>Mollisiaceae</taxon>
        <taxon>Phialocephala</taxon>
        <taxon>Phialocephala fortinii species complex</taxon>
    </lineage>
</organism>
<keyword evidence="3" id="KW-1185">Reference proteome</keyword>
<evidence type="ECO:0000313" key="3">
    <source>
        <dbReference type="Proteomes" id="UP000184330"/>
    </source>
</evidence>
<reference evidence="2 3" key="1">
    <citation type="submission" date="2016-03" db="EMBL/GenBank/DDBJ databases">
        <authorList>
            <person name="Ploux O."/>
        </authorList>
    </citation>
    <scope>NUCLEOTIDE SEQUENCE [LARGE SCALE GENOMIC DNA]</scope>
    <source>
        <strain evidence="2 3">UAMH 11012</strain>
    </source>
</reference>
<feature type="region of interest" description="Disordered" evidence="1">
    <location>
        <begin position="201"/>
        <end position="334"/>
    </location>
</feature>
<dbReference type="EMBL" id="FJOG01000013">
    <property type="protein sequence ID" value="CZR59373.1"/>
    <property type="molecule type" value="Genomic_DNA"/>
</dbReference>
<protein>
    <submittedName>
        <fullName evidence="2">Uncharacterized protein</fullName>
    </submittedName>
</protein>
<dbReference type="AlphaFoldDB" id="A0A1L7X2Y3"/>
<feature type="compositionally biased region" description="Basic and acidic residues" evidence="1">
    <location>
        <begin position="299"/>
        <end position="332"/>
    </location>
</feature>
<evidence type="ECO:0000313" key="2">
    <source>
        <dbReference type="EMBL" id="CZR59373.1"/>
    </source>
</evidence>
<dbReference type="Proteomes" id="UP000184330">
    <property type="component" value="Unassembled WGS sequence"/>
</dbReference>
<evidence type="ECO:0000256" key="1">
    <source>
        <dbReference type="SAM" id="MobiDB-lite"/>
    </source>
</evidence>
<accession>A0A1L7X2Y3</accession>
<feature type="compositionally biased region" description="Acidic residues" evidence="1">
    <location>
        <begin position="216"/>
        <end position="226"/>
    </location>
</feature>